<evidence type="ECO:0000259" key="8">
    <source>
        <dbReference type="Pfam" id="PF03600"/>
    </source>
</evidence>
<evidence type="ECO:0000256" key="3">
    <source>
        <dbReference type="ARBA" id="ARBA00022692"/>
    </source>
</evidence>
<dbReference type="GO" id="GO:0005886">
    <property type="term" value="C:plasma membrane"/>
    <property type="evidence" value="ECO:0007669"/>
    <property type="project" value="TreeGrafter"/>
</dbReference>
<keyword evidence="6 7" id="KW-0472">Membrane</keyword>
<dbReference type="InterPro" id="IPR051679">
    <property type="entry name" value="DASS-Related_Transporters"/>
</dbReference>
<keyword evidence="4" id="KW-0677">Repeat</keyword>
<evidence type="ECO:0000256" key="4">
    <source>
        <dbReference type="ARBA" id="ARBA00022737"/>
    </source>
</evidence>
<comment type="subcellular location">
    <subcellularLocation>
        <location evidence="1">Membrane</location>
        <topology evidence="1">Multi-pass membrane protein</topology>
    </subcellularLocation>
</comment>
<evidence type="ECO:0000256" key="1">
    <source>
        <dbReference type="ARBA" id="ARBA00004141"/>
    </source>
</evidence>
<reference evidence="9 10" key="2">
    <citation type="journal article" date="2014" name="Genome Announc.">
        <title>Complete Genome Sequence of the Subsurface, Mesophilic Sulfate-Reducing Bacterium Desulfovibrio aespoeensis Aspo-2.</title>
        <authorList>
            <person name="Pedersen K."/>
            <person name="Bengtsson A."/>
            <person name="Edlund J."/>
            <person name="Rabe L."/>
            <person name="Hazen T."/>
            <person name="Chakraborty R."/>
            <person name="Goodwin L."/>
            <person name="Shapiro N."/>
        </authorList>
    </citation>
    <scope>NUCLEOTIDE SEQUENCE [LARGE SCALE GENOMIC DNA]</scope>
    <source>
        <strain evidence="10">ATCC 700646 / DSM 10631 / Aspo-2</strain>
    </source>
</reference>
<dbReference type="HOGENOM" id="CLU_2245561_0_0_7"/>
<dbReference type="STRING" id="643562.Daes_2495"/>
<dbReference type="GO" id="GO:0055085">
    <property type="term" value="P:transmembrane transport"/>
    <property type="evidence" value="ECO:0007669"/>
    <property type="project" value="InterPro"/>
</dbReference>
<accession>E6VUZ0</accession>
<dbReference type="KEGG" id="das:Daes_2495"/>
<feature type="transmembrane region" description="Helical" evidence="7">
    <location>
        <begin position="28"/>
        <end position="46"/>
    </location>
</feature>
<evidence type="ECO:0000313" key="9">
    <source>
        <dbReference type="EMBL" id="ADU63498.1"/>
    </source>
</evidence>
<dbReference type="eggNOG" id="COG0471">
    <property type="taxonomic scope" value="Bacteria"/>
</dbReference>
<feature type="domain" description="Citrate transporter-like" evidence="8">
    <location>
        <begin position="16"/>
        <end position="98"/>
    </location>
</feature>
<evidence type="ECO:0000256" key="6">
    <source>
        <dbReference type="ARBA" id="ARBA00023136"/>
    </source>
</evidence>
<reference evidence="10" key="1">
    <citation type="submission" date="2010-12" db="EMBL/GenBank/DDBJ databases">
        <title>Complete sequence of Desulfovibrio aespoeensis Aspo-2.</title>
        <authorList>
            <consortium name="US DOE Joint Genome Institute"/>
            <person name="Lucas S."/>
            <person name="Copeland A."/>
            <person name="Lapidus A."/>
            <person name="Cheng J.-F."/>
            <person name="Goodwin L."/>
            <person name="Pitluck S."/>
            <person name="Chertkov O."/>
            <person name="Misra M."/>
            <person name="Detter J.C."/>
            <person name="Han C."/>
            <person name="Tapia R."/>
            <person name="Land M."/>
            <person name="Hauser L."/>
            <person name="Kyrpides N."/>
            <person name="Ivanova N."/>
            <person name="Ovchinnikova G."/>
            <person name="Pedersen K."/>
            <person name="Jagevall S."/>
            <person name="Hazen T."/>
            <person name="Woyke T."/>
        </authorList>
    </citation>
    <scope>NUCLEOTIDE SEQUENCE [LARGE SCALE GENOMIC DNA]</scope>
    <source>
        <strain evidence="10">ATCC 700646 / DSM 10631 / Aspo-2</strain>
    </source>
</reference>
<keyword evidence="2" id="KW-0813">Transport</keyword>
<feature type="transmembrane region" description="Helical" evidence="7">
    <location>
        <begin position="6"/>
        <end position="21"/>
    </location>
</feature>
<dbReference type="PANTHER" id="PTHR43652:SF2">
    <property type="entry name" value="BASIC AMINO ACID ANTIPORTER YFCC-RELATED"/>
    <property type="match status" value="1"/>
</dbReference>
<dbReference type="RefSeq" id="WP_013515410.1">
    <property type="nucleotide sequence ID" value="NC_014844.1"/>
</dbReference>
<dbReference type="Pfam" id="PF03600">
    <property type="entry name" value="CitMHS"/>
    <property type="match status" value="1"/>
</dbReference>
<keyword evidence="3 7" id="KW-0812">Transmembrane</keyword>
<feature type="transmembrane region" description="Helical" evidence="7">
    <location>
        <begin position="58"/>
        <end position="84"/>
    </location>
</feature>
<dbReference type="AlphaFoldDB" id="E6VUZ0"/>
<name>E6VUZ0_PSEA9</name>
<proteinExistence type="predicted"/>
<sequence>MSPDILVVSLILAAAIILLVTKRLPIDVTALGIMVALMAAGLLAPAEAVAGFANPAPLAVGALFVVSRGLVRTGALAFVTPLTIKYTDGSASRLLLLTLAKDQK</sequence>
<dbReference type="OrthoDB" id="9765532at2"/>
<dbReference type="EMBL" id="CP002431">
    <property type="protein sequence ID" value="ADU63498.1"/>
    <property type="molecule type" value="Genomic_DNA"/>
</dbReference>
<evidence type="ECO:0000256" key="7">
    <source>
        <dbReference type="SAM" id="Phobius"/>
    </source>
</evidence>
<gene>
    <name evidence="9" type="ordered locus">Daes_2495</name>
</gene>
<dbReference type="Proteomes" id="UP000002191">
    <property type="component" value="Chromosome"/>
</dbReference>
<protein>
    <submittedName>
        <fullName evidence="9">Citrate transporter</fullName>
    </submittedName>
</protein>
<dbReference type="PANTHER" id="PTHR43652">
    <property type="entry name" value="BASIC AMINO ACID ANTIPORTER YFCC-RELATED"/>
    <property type="match status" value="1"/>
</dbReference>
<keyword evidence="5 7" id="KW-1133">Transmembrane helix</keyword>
<evidence type="ECO:0000313" key="10">
    <source>
        <dbReference type="Proteomes" id="UP000002191"/>
    </source>
</evidence>
<keyword evidence="10" id="KW-1185">Reference proteome</keyword>
<dbReference type="InterPro" id="IPR004680">
    <property type="entry name" value="Cit_transptr-like_dom"/>
</dbReference>
<evidence type="ECO:0000256" key="5">
    <source>
        <dbReference type="ARBA" id="ARBA00022989"/>
    </source>
</evidence>
<organism evidence="9 10">
    <name type="scientific">Pseudodesulfovibrio aespoeensis (strain ATCC 700646 / DSM 10631 / Aspo-2)</name>
    <name type="common">Desulfovibrio aespoeensis</name>
    <dbReference type="NCBI Taxonomy" id="643562"/>
    <lineage>
        <taxon>Bacteria</taxon>
        <taxon>Pseudomonadati</taxon>
        <taxon>Thermodesulfobacteriota</taxon>
        <taxon>Desulfovibrionia</taxon>
        <taxon>Desulfovibrionales</taxon>
        <taxon>Desulfovibrionaceae</taxon>
    </lineage>
</organism>
<evidence type="ECO:0000256" key="2">
    <source>
        <dbReference type="ARBA" id="ARBA00022448"/>
    </source>
</evidence>